<dbReference type="GO" id="GO:0005730">
    <property type="term" value="C:nucleolus"/>
    <property type="evidence" value="ECO:0007669"/>
    <property type="project" value="InterPro"/>
</dbReference>
<organism evidence="2 3">
    <name type="scientific">Syncephalastrum racemosum</name>
    <name type="common">Filamentous fungus</name>
    <dbReference type="NCBI Taxonomy" id="13706"/>
    <lineage>
        <taxon>Eukaryota</taxon>
        <taxon>Fungi</taxon>
        <taxon>Fungi incertae sedis</taxon>
        <taxon>Mucoromycota</taxon>
        <taxon>Mucoromycotina</taxon>
        <taxon>Mucoromycetes</taxon>
        <taxon>Mucorales</taxon>
        <taxon>Syncephalastraceae</taxon>
        <taxon>Syncephalastrum</taxon>
    </lineage>
</organism>
<feature type="domain" description="Srp40 C-terminal" evidence="1">
    <location>
        <begin position="14"/>
        <end position="88"/>
    </location>
</feature>
<gene>
    <name evidence="2" type="ORF">BCR43DRAFT_429816</name>
</gene>
<sequence length="89" mass="10170">GNGTNTRDRKTGTPFRRVKEEEVEFADDRLRDNTYIAKGGSDETSYGYKAHVDLIKTRGDKFRAEKNKKKRGAYRGGQISLESHSIKFD</sequence>
<dbReference type="InterPro" id="IPR039191">
    <property type="entry name" value="Nopp140-like"/>
</dbReference>
<dbReference type="OMA" id="QDKWINN"/>
<proteinExistence type="predicted"/>
<name>A0A1X2HU30_SYNRA</name>
<dbReference type="Proteomes" id="UP000242180">
    <property type="component" value="Unassembled WGS sequence"/>
</dbReference>
<dbReference type="PANTHER" id="PTHR23216:SF1">
    <property type="entry name" value="NUCLEOLAR AND COILED-BODY PHOSPHOPROTEIN 1"/>
    <property type="match status" value="1"/>
</dbReference>
<comment type="caution">
    <text evidence="2">The sequence shown here is derived from an EMBL/GenBank/DDBJ whole genome shotgun (WGS) entry which is preliminary data.</text>
</comment>
<evidence type="ECO:0000313" key="2">
    <source>
        <dbReference type="EMBL" id="ORZ03004.1"/>
    </source>
</evidence>
<dbReference type="Pfam" id="PF05022">
    <property type="entry name" value="SRP40_C"/>
    <property type="match status" value="1"/>
</dbReference>
<reference evidence="2 3" key="1">
    <citation type="submission" date="2016-07" db="EMBL/GenBank/DDBJ databases">
        <title>Pervasive Adenine N6-methylation of Active Genes in Fungi.</title>
        <authorList>
            <consortium name="DOE Joint Genome Institute"/>
            <person name="Mondo S.J."/>
            <person name="Dannebaum R.O."/>
            <person name="Kuo R.C."/>
            <person name="Labutti K."/>
            <person name="Haridas S."/>
            <person name="Kuo A."/>
            <person name="Salamov A."/>
            <person name="Ahrendt S.R."/>
            <person name="Lipzen A."/>
            <person name="Sullivan W."/>
            <person name="Andreopoulos W.B."/>
            <person name="Clum A."/>
            <person name="Lindquist E."/>
            <person name="Daum C."/>
            <person name="Ramamoorthy G.K."/>
            <person name="Gryganskyi A."/>
            <person name="Culley D."/>
            <person name="Magnuson J.K."/>
            <person name="James T.Y."/>
            <person name="O'Malley M.A."/>
            <person name="Stajich J.E."/>
            <person name="Spatafora J.W."/>
            <person name="Visel A."/>
            <person name="Grigoriev I.V."/>
        </authorList>
    </citation>
    <scope>NUCLEOTIDE SEQUENCE [LARGE SCALE GENOMIC DNA]</scope>
    <source>
        <strain evidence="2 3">NRRL 2496</strain>
    </source>
</reference>
<dbReference type="EMBL" id="MCGN01000001">
    <property type="protein sequence ID" value="ORZ03004.1"/>
    <property type="molecule type" value="Genomic_DNA"/>
</dbReference>
<keyword evidence="3" id="KW-1185">Reference proteome</keyword>
<evidence type="ECO:0000313" key="3">
    <source>
        <dbReference type="Proteomes" id="UP000242180"/>
    </source>
</evidence>
<protein>
    <submittedName>
        <fullName evidence="2">SRP40, C-terminal domain-domain-containing protein</fullName>
    </submittedName>
</protein>
<dbReference type="STRING" id="13706.A0A1X2HU30"/>
<feature type="non-terminal residue" evidence="2">
    <location>
        <position position="1"/>
    </location>
</feature>
<dbReference type="InParanoid" id="A0A1X2HU30"/>
<evidence type="ECO:0000259" key="1">
    <source>
        <dbReference type="Pfam" id="PF05022"/>
    </source>
</evidence>
<dbReference type="OrthoDB" id="5599646at2759"/>
<accession>A0A1X2HU30</accession>
<dbReference type="AlphaFoldDB" id="A0A1X2HU30"/>
<dbReference type="PANTHER" id="PTHR23216">
    <property type="entry name" value="NUCLEOLAR AND COILED-BODY PHOSPHOPROTEIN 1"/>
    <property type="match status" value="1"/>
</dbReference>
<dbReference type="InterPro" id="IPR007718">
    <property type="entry name" value="Srp40_C"/>
</dbReference>